<comment type="subcellular location">
    <subcellularLocation>
        <location evidence="7">Cytoplasm</location>
    </subcellularLocation>
</comment>
<dbReference type="EMBL" id="AMFJ01021646">
    <property type="protein sequence ID" value="EKD66227.1"/>
    <property type="molecule type" value="Genomic_DNA"/>
</dbReference>
<dbReference type="GO" id="GO:0006364">
    <property type="term" value="P:rRNA processing"/>
    <property type="evidence" value="ECO:0007669"/>
    <property type="project" value="UniProtKB-UniRule"/>
</dbReference>
<dbReference type="PANTHER" id="PTHR46986:SF1">
    <property type="entry name" value="ENDORIBONUCLEASE YBEY, CHLOROPLASTIC"/>
    <property type="match status" value="1"/>
</dbReference>
<comment type="cofactor">
    <cofactor evidence="7">
        <name>Zn(2+)</name>
        <dbReference type="ChEBI" id="CHEBI:29105"/>
    </cofactor>
    <text evidence="7">Binds 1 zinc ion.</text>
</comment>
<dbReference type="Gene3D" id="3.40.390.30">
    <property type="entry name" value="Metalloproteases ('zincins'), catalytic domain"/>
    <property type="match status" value="1"/>
</dbReference>
<dbReference type="GO" id="GO:0008270">
    <property type="term" value="F:zinc ion binding"/>
    <property type="evidence" value="ECO:0007669"/>
    <property type="project" value="UniProtKB-UniRule"/>
</dbReference>
<dbReference type="GO" id="GO:0004521">
    <property type="term" value="F:RNA endonuclease activity"/>
    <property type="evidence" value="ECO:0007669"/>
    <property type="project" value="UniProtKB-UniRule"/>
</dbReference>
<dbReference type="SUPFAM" id="SSF55486">
    <property type="entry name" value="Metalloproteases ('zincins'), catalytic domain"/>
    <property type="match status" value="1"/>
</dbReference>
<dbReference type="EC" id="3.1.-.-" evidence="7"/>
<comment type="caution">
    <text evidence="8">The sequence shown here is derived from an EMBL/GenBank/DDBJ whole genome shotgun (WGS) entry which is preliminary data.</text>
</comment>
<evidence type="ECO:0000256" key="4">
    <source>
        <dbReference type="ARBA" id="ARBA00022759"/>
    </source>
</evidence>
<dbReference type="GO" id="GO:0004222">
    <property type="term" value="F:metalloendopeptidase activity"/>
    <property type="evidence" value="ECO:0007669"/>
    <property type="project" value="InterPro"/>
</dbReference>
<keyword evidence="6 7" id="KW-0862">Zinc</keyword>
<dbReference type="AlphaFoldDB" id="K2AWR9"/>
<comment type="similarity">
    <text evidence="1 7">Belongs to the endoribonuclease YbeY family.</text>
</comment>
<keyword evidence="7" id="KW-0690">Ribosome biogenesis</keyword>
<keyword evidence="7" id="KW-0698">rRNA processing</keyword>
<evidence type="ECO:0000256" key="5">
    <source>
        <dbReference type="ARBA" id="ARBA00022801"/>
    </source>
</evidence>
<dbReference type="NCBIfam" id="TIGR00043">
    <property type="entry name" value="rRNA maturation RNase YbeY"/>
    <property type="match status" value="1"/>
</dbReference>
<evidence type="ECO:0000256" key="1">
    <source>
        <dbReference type="ARBA" id="ARBA00010875"/>
    </source>
</evidence>
<dbReference type="PANTHER" id="PTHR46986">
    <property type="entry name" value="ENDORIBONUCLEASE YBEY, CHLOROPLASTIC"/>
    <property type="match status" value="1"/>
</dbReference>
<evidence type="ECO:0000256" key="2">
    <source>
        <dbReference type="ARBA" id="ARBA00022722"/>
    </source>
</evidence>
<keyword evidence="3 7" id="KW-0479">Metal-binding</keyword>
<reference evidence="8" key="1">
    <citation type="journal article" date="2012" name="Science">
        <title>Fermentation, hydrogen, and sulfur metabolism in multiple uncultivated bacterial phyla.</title>
        <authorList>
            <person name="Wrighton K.C."/>
            <person name="Thomas B.C."/>
            <person name="Sharon I."/>
            <person name="Miller C.S."/>
            <person name="Castelle C.J."/>
            <person name="VerBerkmoes N.C."/>
            <person name="Wilkins M.J."/>
            <person name="Hettich R.L."/>
            <person name="Lipton M.S."/>
            <person name="Williams K.H."/>
            <person name="Long P.E."/>
            <person name="Banfield J.F."/>
        </authorList>
    </citation>
    <scope>NUCLEOTIDE SEQUENCE [LARGE SCALE GENOMIC DNA]</scope>
</reference>
<keyword evidence="5 7" id="KW-0378">Hydrolase</keyword>
<keyword evidence="2 7" id="KW-0540">Nuclease</keyword>
<dbReference type="HAMAP" id="MF_00009">
    <property type="entry name" value="Endoribonucl_YbeY"/>
    <property type="match status" value="1"/>
</dbReference>
<gene>
    <name evidence="7" type="primary">ybeY</name>
    <name evidence="8" type="ORF">ACD_49C00060G0069</name>
</gene>
<feature type="binding site" evidence="7">
    <location>
        <position position="118"/>
    </location>
    <ligand>
        <name>Zn(2+)</name>
        <dbReference type="ChEBI" id="CHEBI:29105"/>
        <note>catalytic</note>
    </ligand>
</feature>
<keyword evidence="7" id="KW-0963">Cytoplasm</keyword>
<accession>K2AWR9</accession>
<organism evidence="8">
    <name type="scientific">uncultured bacterium</name>
    <name type="common">gcode 4</name>
    <dbReference type="NCBI Taxonomy" id="1234023"/>
    <lineage>
        <taxon>Bacteria</taxon>
        <taxon>environmental samples</taxon>
    </lineage>
</organism>
<feature type="binding site" evidence="7">
    <location>
        <position position="124"/>
    </location>
    <ligand>
        <name>Zn(2+)</name>
        <dbReference type="ChEBI" id="CHEBI:29105"/>
        <note>catalytic</note>
    </ligand>
</feature>
<name>K2AWR9_9BACT</name>
<evidence type="ECO:0000313" key="8">
    <source>
        <dbReference type="EMBL" id="EKD66227.1"/>
    </source>
</evidence>
<dbReference type="Pfam" id="PF02130">
    <property type="entry name" value="YbeY"/>
    <property type="match status" value="1"/>
</dbReference>
<dbReference type="InterPro" id="IPR020549">
    <property type="entry name" value="YbeY_CS"/>
</dbReference>
<evidence type="ECO:0000256" key="6">
    <source>
        <dbReference type="ARBA" id="ARBA00022833"/>
    </source>
</evidence>
<feature type="binding site" evidence="7">
    <location>
        <position position="114"/>
    </location>
    <ligand>
        <name>Zn(2+)</name>
        <dbReference type="ChEBI" id="CHEBI:29105"/>
        <note>catalytic</note>
    </ligand>
</feature>
<dbReference type="InterPro" id="IPR002036">
    <property type="entry name" value="YbeY"/>
</dbReference>
<evidence type="ECO:0000256" key="7">
    <source>
        <dbReference type="HAMAP-Rule" id="MF_00009"/>
    </source>
</evidence>
<dbReference type="GO" id="GO:0005737">
    <property type="term" value="C:cytoplasm"/>
    <property type="evidence" value="ECO:0007669"/>
    <property type="project" value="UniProtKB-SubCell"/>
</dbReference>
<dbReference type="PROSITE" id="PS01306">
    <property type="entry name" value="UPF0054"/>
    <property type="match status" value="1"/>
</dbReference>
<protein>
    <recommendedName>
        <fullName evidence="7">Endoribonuclease YbeY</fullName>
        <ecNumber evidence="7">3.1.-.-</ecNumber>
    </recommendedName>
</protein>
<sequence>MFKYRLINKPKDLKLKKETLELIFGSVSLNISKIQNWTLNIVFVDDTKIKELNKNYRNKNEVTDVLSFHYFEDFTLLKQREIAWEIILSQSKIISQSNEYWLTKEQETYKLITHSILHILGFDHESDKDYTKMSKEEKKILKLLSI</sequence>
<evidence type="ECO:0000256" key="3">
    <source>
        <dbReference type="ARBA" id="ARBA00022723"/>
    </source>
</evidence>
<proteinExistence type="inferred from homology"/>
<keyword evidence="4 7" id="KW-0255">Endonuclease</keyword>
<comment type="function">
    <text evidence="7">Single strand-specific metallo-endoribonuclease involved in late-stage 70S ribosome quality control and in maturation of the 3' terminus of the 16S rRNA.</text>
</comment>
<dbReference type="InterPro" id="IPR023091">
    <property type="entry name" value="MetalPrtase_cat_dom_sf_prd"/>
</dbReference>